<dbReference type="PANTHER" id="PTHR11079">
    <property type="entry name" value="CYTOSINE DEAMINASE FAMILY MEMBER"/>
    <property type="match status" value="1"/>
</dbReference>
<dbReference type="GO" id="GO:0008835">
    <property type="term" value="F:diaminohydroxyphosphoribosylaminopyrimidine deaminase activity"/>
    <property type="evidence" value="ECO:0007669"/>
    <property type="project" value="UniProtKB-EC"/>
</dbReference>
<comment type="pathway">
    <text evidence="1">Cofactor biosynthesis; riboflavin biosynthesis.</text>
</comment>
<dbReference type="RefSeq" id="WP_094324467.1">
    <property type="nucleotide sequence ID" value="NZ_CP022347.1"/>
</dbReference>
<dbReference type="KEGG" id="cavi:CAV_0006"/>
<dbReference type="GO" id="GO:0008703">
    <property type="term" value="F:5-amino-6-(5-phosphoribosylamino)uracil reductase activity"/>
    <property type="evidence" value="ECO:0007669"/>
    <property type="project" value="UniProtKB-EC"/>
</dbReference>
<feature type="domain" description="CMP/dCMP-type deaminase" evidence="2">
    <location>
        <begin position="1"/>
        <end position="137"/>
    </location>
</feature>
<dbReference type="InterPro" id="IPR004794">
    <property type="entry name" value="Eubact_RibD"/>
</dbReference>
<proteinExistence type="predicted"/>
<sequence length="329" mass="37154">MNDEFYMNLAIDEAWKYQFLTYPNPAVGCVILDKNKQILSIQAHKKAGLAHAELEAIKEALKKLNPNLDIPDEPNKAHEFILKNHSNLLKDGIAYVSLEPCSHQGKTPPCVELFTGLKFKKVFIAALDNTKAGGGFEILKNKGISKHSTLCEERAKDLLKPFYKWQRGEAFKLFKLALSLNGSALGKDISSKESRIYAHKIRSVIDLLVIGGRTMRMDRPILDARLVDGKAPNLCILSHKSLESFDKNISAFCIKGRNYYDHIPKDTKFMMFEGGENFLKSFKNDMDAFLIFSNSRFTAEKSLSLDLNFKAIYRGELGGDSYGIYELQK</sequence>
<gene>
    <name evidence="3" type="primary">ribD</name>
    <name evidence="3" type="ORF">CAV_0006</name>
</gene>
<dbReference type="SUPFAM" id="SSF53927">
    <property type="entry name" value="Cytidine deaminase-like"/>
    <property type="match status" value="1"/>
</dbReference>
<dbReference type="SUPFAM" id="SSF53597">
    <property type="entry name" value="Dihydrofolate reductase-like"/>
    <property type="match status" value="1"/>
</dbReference>
<dbReference type="EMBL" id="CP022347">
    <property type="protein sequence ID" value="ASQ29693.1"/>
    <property type="molecule type" value="Genomic_DNA"/>
</dbReference>
<dbReference type="InterPro" id="IPR002125">
    <property type="entry name" value="CMP_dCMP_dom"/>
</dbReference>
<evidence type="ECO:0000313" key="4">
    <source>
        <dbReference type="Proteomes" id="UP000201169"/>
    </source>
</evidence>
<dbReference type="Proteomes" id="UP000201169">
    <property type="component" value="Chromosome"/>
</dbReference>
<evidence type="ECO:0000256" key="1">
    <source>
        <dbReference type="ARBA" id="ARBA00005104"/>
    </source>
</evidence>
<dbReference type="PROSITE" id="PS51747">
    <property type="entry name" value="CYT_DCMP_DEAMINASES_2"/>
    <property type="match status" value="1"/>
</dbReference>
<dbReference type="UniPathway" id="UPA00275"/>
<dbReference type="PANTHER" id="PTHR11079:SF162">
    <property type="entry name" value="RIBOFLAVIN BIOSYNTHESIS PROTEIN PYRD, CHLOROPLASTIC"/>
    <property type="match status" value="1"/>
</dbReference>
<dbReference type="InterPro" id="IPR024072">
    <property type="entry name" value="DHFR-like_dom_sf"/>
</dbReference>
<keyword evidence="3" id="KW-0560">Oxidoreductase</keyword>
<dbReference type="GO" id="GO:0009231">
    <property type="term" value="P:riboflavin biosynthetic process"/>
    <property type="evidence" value="ECO:0007669"/>
    <property type="project" value="UniProtKB-UniPathway"/>
</dbReference>
<dbReference type="Gene3D" id="3.40.430.10">
    <property type="entry name" value="Dihydrofolate Reductase, subunit A"/>
    <property type="match status" value="1"/>
</dbReference>
<evidence type="ECO:0000313" key="3">
    <source>
        <dbReference type="EMBL" id="ASQ29693.1"/>
    </source>
</evidence>
<protein>
    <submittedName>
        <fullName evidence="3">Diaminohydroxyphosphoribosylaminopyrimidine deaminase / 5-amino-6-(5-phosphoribosylamino)uracil reductase</fullName>
        <ecNumber evidence="3">1.1.1.193</ecNumber>
        <ecNumber evidence="3">3.5.4.26</ecNumber>
    </submittedName>
</protein>
<reference evidence="3 4" key="1">
    <citation type="submission" date="2017-07" db="EMBL/GenBank/DDBJ databases">
        <title>Analysis of two Campylobacter avium genomes and identification of a novel hippuricase gene.</title>
        <authorList>
            <person name="Miller W.G."/>
            <person name="Chapman M.H."/>
            <person name="Yee E."/>
            <person name="Revez J."/>
            <person name="Bono J.L."/>
            <person name="Rossi M."/>
        </authorList>
    </citation>
    <scope>NUCLEOTIDE SEQUENCE [LARGE SCALE GENOMIC DNA]</scope>
    <source>
        <strain evidence="3 4">LMG 24591</strain>
    </source>
</reference>
<evidence type="ECO:0000259" key="2">
    <source>
        <dbReference type="PROSITE" id="PS51747"/>
    </source>
</evidence>
<dbReference type="EC" id="3.5.4.26" evidence="3"/>
<dbReference type="OrthoDB" id="9800865at2"/>
<accession>A0A222MUR7</accession>
<dbReference type="EC" id="1.1.1.193" evidence="3"/>
<dbReference type="Pfam" id="PF00383">
    <property type="entry name" value="dCMP_cyt_deam_1"/>
    <property type="match status" value="1"/>
</dbReference>
<keyword evidence="3" id="KW-0378">Hydrolase</keyword>
<dbReference type="NCBIfam" id="TIGR00326">
    <property type="entry name" value="eubact_ribD"/>
    <property type="match status" value="1"/>
</dbReference>
<dbReference type="InterPro" id="IPR016193">
    <property type="entry name" value="Cytidine_deaminase-like"/>
</dbReference>
<name>A0A222MUR7_9BACT</name>
<organism evidence="3 4">
    <name type="scientific">Campylobacter avium LMG 24591</name>
    <dbReference type="NCBI Taxonomy" id="522484"/>
    <lineage>
        <taxon>Bacteria</taxon>
        <taxon>Pseudomonadati</taxon>
        <taxon>Campylobacterota</taxon>
        <taxon>Epsilonproteobacteria</taxon>
        <taxon>Campylobacterales</taxon>
        <taxon>Campylobacteraceae</taxon>
        <taxon>Campylobacter</taxon>
    </lineage>
</organism>
<dbReference type="AlphaFoldDB" id="A0A222MUR7"/>
<keyword evidence="4" id="KW-1185">Reference proteome</keyword>
<dbReference type="CDD" id="cd01284">
    <property type="entry name" value="Riboflavin_deaminase-reductase"/>
    <property type="match status" value="1"/>
</dbReference>
<dbReference type="Gene3D" id="3.40.140.10">
    <property type="entry name" value="Cytidine Deaminase, domain 2"/>
    <property type="match status" value="1"/>
</dbReference>